<evidence type="ECO:0000256" key="1">
    <source>
        <dbReference type="ARBA" id="ARBA00004123"/>
    </source>
</evidence>
<dbReference type="PANTHER" id="PTHR46179:SF13">
    <property type="entry name" value="C2H2-TYPE DOMAIN-CONTAINING PROTEIN"/>
    <property type="match status" value="1"/>
</dbReference>
<keyword evidence="2" id="KW-0479">Metal-binding</keyword>
<keyword evidence="6" id="KW-0804">Transcription</keyword>
<proteinExistence type="predicted"/>
<dbReference type="InterPro" id="IPR036236">
    <property type="entry name" value="Znf_C2H2_sf"/>
</dbReference>
<dbReference type="Pfam" id="PF23165">
    <property type="entry name" value="zf-C2H2_FBX41"/>
    <property type="match status" value="1"/>
</dbReference>
<protein>
    <submittedName>
        <fullName evidence="10">Histone H4 transcription factor</fullName>
    </submittedName>
</protein>
<dbReference type="AlphaFoldDB" id="A0A1D1ZAV6"/>
<evidence type="ECO:0000256" key="7">
    <source>
        <dbReference type="ARBA" id="ARBA00023242"/>
    </source>
</evidence>
<evidence type="ECO:0000256" key="5">
    <source>
        <dbReference type="ARBA" id="ARBA00023015"/>
    </source>
</evidence>
<evidence type="ECO:0000256" key="8">
    <source>
        <dbReference type="PROSITE-ProRule" id="PRU00042"/>
    </source>
</evidence>
<keyword evidence="7" id="KW-0539">Nucleus</keyword>
<organism evidence="10">
    <name type="scientific">Anthurium amnicola</name>
    <dbReference type="NCBI Taxonomy" id="1678845"/>
    <lineage>
        <taxon>Eukaryota</taxon>
        <taxon>Viridiplantae</taxon>
        <taxon>Streptophyta</taxon>
        <taxon>Embryophyta</taxon>
        <taxon>Tracheophyta</taxon>
        <taxon>Spermatophyta</taxon>
        <taxon>Magnoliopsida</taxon>
        <taxon>Liliopsida</taxon>
        <taxon>Araceae</taxon>
        <taxon>Pothoideae</taxon>
        <taxon>Potheae</taxon>
        <taxon>Anthurium</taxon>
    </lineage>
</organism>
<keyword evidence="3 8" id="KW-0863">Zinc-finger</keyword>
<feature type="non-terminal residue" evidence="10">
    <location>
        <position position="1"/>
    </location>
</feature>
<sequence>IIYHTTMTESANLTPFVCKWLYSHSKPQHFETQEKLRKHIDEHDINSCNRASIGDPIYICPWEGCNKHQSSITKLEEHLHRHSRQRPFKCPICTGSRFCSLDALNQHLIINHNDSVVDSDTDNDTLCDENEKLNLGKTEDKNDVRVEKKSSKDEATISIKGKDKKNEFIPTNNNTKLSYRDVLVNERGIQNDHDDDVTEKIVCFKINNDLNINKLYNFDDNEDKSEGSNKRDQTVEELLNMAMEAMLLLPRQVEYDLDNENFDDLPDAPQGEILSEDQQDEHMWETFRKAYEGSKAVEYFSKAFELMERGH</sequence>
<evidence type="ECO:0000256" key="2">
    <source>
        <dbReference type="ARBA" id="ARBA00022723"/>
    </source>
</evidence>
<name>A0A1D1ZAV6_9ARAE</name>
<dbReference type="GO" id="GO:0005634">
    <property type="term" value="C:nucleus"/>
    <property type="evidence" value="ECO:0007669"/>
    <property type="project" value="UniProtKB-SubCell"/>
</dbReference>
<dbReference type="EMBL" id="GDJX01003880">
    <property type="protein sequence ID" value="JAT64056.1"/>
    <property type="molecule type" value="Transcribed_RNA"/>
</dbReference>
<dbReference type="PROSITE" id="PS50157">
    <property type="entry name" value="ZINC_FINGER_C2H2_2"/>
    <property type="match status" value="1"/>
</dbReference>
<keyword evidence="5" id="KW-0805">Transcription regulation</keyword>
<keyword evidence="4" id="KW-0862">Zinc</keyword>
<dbReference type="SMART" id="SM00355">
    <property type="entry name" value="ZnF_C2H2"/>
    <property type="match status" value="2"/>
</dbReference>
<dbReference type="InterPro" id="IPR057038">
    <property type="entry name" value="FBX41/ZN365_Znf-C2H2"/>
</dbReference>
<dbReference type="GO" id="GO:0008270">
    <property type="term" value="F:zinc ion binding"/>
    <property type="evidence" value="ECO:0007669"/>
    <property type="project" value="UniProtKB-KW"/>
</dbReference>
<feature type="domain" description="C2H2-type" evidence="9">
    <location>
        <begin position="58"/>
        <end position="87"/>
    </location>
</feature>
<dbReference type="SUPFAM" id="SSF57667">
    <property type="entry name" value="beta-beta-alpha zinc fingers"/>
    <property type="match status" value="1"/>
</dbReference>
<evidence type="ECO:0000256" key="4">
    <source>
        <dbReference type="ARBA" id="ARBA00022833"/>
    </source>
</evidence>
<evidence type="ECO:0000256" key="6">
    <source>
        <dbReference type="ARBA" id="ARBA00023163"/>
    </source>
</evidence>
<evidence type="ECO:0000259" key="9">
    <source>
        <dbReference type="PROSITE" id="PS50157"/>
    </source>
</evidence>
<accession>A0A1D1ZAV6</accession>
<evidence type="ECO:0000256" key="3">
    <source>
        <dbReference type="ARBA" id="ARBA00022771"/>
    </source>
</evidence>
<dbReference type="Gene3D" id="3.30.160.60">
    <property type="entry name" value="Classic Zinc Finger"/>
    <property type="match status" value="1"/>
</dbReference>
<gene>
    <name evidence="10" type="primary">HINFP_2</name>
    <name evidence="10" type="ORF">g.39284</name>
</gene>
<dbReference type="InterPro" id="IPR051061">
    <property type="entry name" value="Zinc_finger_trans_reg"/>
</dbReference>
<dbReference type="InterPro" id="IPR013087">
    <property type="entry name" value="Znf_C2H2_type"/>
</dbReference>
<reference evidence="10" key="1">
    <citation type="submission" date="2015-07" db="EMBL/GenBank/DDBJ databases">
        <title>Transcriptome Assembly of Anthurium amnicola.</title>
        <authorList>
            <person name="Suzuki J."/>
        </authorList>
    </citation>
    <scope>NUCLEOTIDE SEQUENCE</scope>
</reference>
<dbReference type="GO" id="GO:0006357">
    <property type="term" value="P:regulation of transcription by RNA polymerase II"/>
    <property type="evidence" value="ECO:0007669"/>
    <property type="project" value="TreeGrafter"/>
</dbReference>
<dbReference type="PANTHER" id="PTHR46179">
    <property type="entry name" value="ZINC FINGER PROTEIN"/>
    <property type="match status" value="1"/>
</dbReference>
<comment type="subcellular location">
    <subcellularLocation>
        <location evidence="1">Nucleus</location>
    </subcellularLocation>
</comment>
<evidence type="ECO:0000313" key="10">
    <source>
        <dbReference type="EMBL" id="JAT64056.1"/>
    </source>
</evidence>